<feature type="compositionally biased region" description="Basic and acidic residues" evidence="6">
    <location>
        <begin position="345"/>
        <end position="361"/>
    </location>
</feature>
<dbReference type="KEGG" id="rsz:108850010"/>
<dbReference type="SUPFAM" id="SSF50249">
    <property type="entry name" value="Nucleic acid-binding proteins"/>
    <property type="match status" value="2"/>
</dbReference>
<keyword evidence="2" id="KW-0479">Metal-binding</keyword>
<sequence>MIFNSGRRITCCLWGKFAENIKANCDSAGEDSIICLLRFVKIGTYRNDVQISNSYDASQVFFNPPIKETEAFLKRDVASNALTLVESEEDRLEREIRRDPWMQYPTKDIAELLESTQIEQCRVIATIYDIDKDWGWYYFGCQADQRKVTKISRTVKIVNGNEIITHLWWCEKCEAKVTDVLPKFRIHVRVKDGSGEAYLMLLDWIASAIVPESAADLLSGSLDELKDVDSFPEAVTSLIGKTFMFGVYIESNNVSSKGGMYKVGKVWKNPSLLLTGGSTSQSFTQTDVGTSYLTGSQDSIYQLESQPNEDNMVTPVSKRKEKSTEGEDDRDINSTTKKHCTRVFVKKEKTTKEESSTKKSG</sequence>
<dbReference type="GO" id="GO:0008270">
    <property type="term" value="F:zinc ion binding"/>
    <property type="evidence" value="ECO:0007669"/>
    <property type="project" value="UniProtKB-KW"/>
</dbReference>
<dbReference type="InterPro" id="IPR013955">
    <property type="entry name" value="Rep_factor-A_C"/>
</dbReference>
<dbReference type="CDD" id="cd04481">
    <property type="entry name" value="RPA1_DBD_B_like"/>
    <property type="match status" value="1"/>
</dbReference>
<keyword evidence="3" id="KW-0863">Zinc-finger</keyword>
<proteinExistence type="inferred from homology"/>
<feature type="domain" description="Replication factor A C-terminal" evidence="7">
    <location>
        <begin position="123"/>
        <end position="252"/>
    </location>
</feature>
<dbReference type="RefSeq" id="XP_056843732.1">
    <property type="nucleotide sequence ID" value="XM_056987752.1"/>
</dbReference>
<dbReference type="InterPro" id="IPR047192">
    <property type="entry name" value="Euk_RPA1_DBD_C"/>
</dbReference>
<keyword evidence="4" id="KW-0862">Zinc</keyword>
<name>A0A9W3BWT8_RAPSA</name>
<evidence type="ECO:0000256" key="5">
    <source>
        <dbReference type="ARBA" id="ARBA00023125"/>
    </source>
</evidence>
<dbReference type="GO" id="GO:0003677">
    <property type="term" value="F:DNA binding"/>
    <property type="evidence" value="ECO:0007669"/>
    <property type="project" value="UniProtKB-KW"/>
</dbReference>
<dbReference type="CDD" id="cd04476">
    <property type="entry name" value="RPA1_DBD_C"/>
    <property type="match status" value="1"/>
</dbReference>
<evidence type="ECO:0000256" key="1">
    <source>
        <dbReference type="ARBA" id="ARBA00005690"/>
    </source>
</evidence>
<gene>
    <name evidence="9" type="primary">LOC108850010</name>
</gene>
<evidence type="ECO:0000256" key="2">
    <source>
        <dbReference type="ARBA" id="ARBA00022723"/>
    </source>
</evidence>
<dbReference type="InterPro" id="IPR012340">
    <property type="entry name" value="NA-bd_OB-fold"/>
</dbReference>
<organism evidence="8 9">
    <name type="scientific">Raphanus sativus</name>
    <name type="common">Radish</name>
    <name type="synonym">Raphanus raphanistrum var. sativus</name>
    <dbReference type="NCBI Taxonomy" id="3726"/>
    <lineage>
        <taxon>Eukaryota</taxon>
        <taxon>Viridiplantae</taxon>
        <taxon>Streptophyta</taxon>
        <taxon>Embryophyta</taxon>
        <taxon>Tracheophyta</taxon>
        <taxon>Spermatophyta</taxon>
        <taxon>Magnoliopsida</taxon>
        <taxon>eudicotyledons</taxon>
        <taxon>Gunneridae</taxon>
        <taxon>Pentapetalae</taxon>
        <taxon>rosids</taxon>
        <taxon>malvids</taxon>
        <taxon>Brassicales</taxon>
        <taxon>Brassicaceae</taxon>
        <taxon>Brassiceae</taxon>
        <taxon>Raphanus</taxon>
    </lineage>
</organism>
<reference evidence="9" key="2">
    <citation type="submission" date="2025-08" db="UniProtKB">
        <authorList>
            <consortium name="RefSeq"/>
        </authorList>
    </citation>
    <scope>IDENTIFICATION</scope>
    <source>
        <tissue evidence="9">Leaf</tissue>
    </source>
</reference>
<feature type="region of interest" description="Disordered" evidence="6">
    <location>
        <begin position="303"/>
        <end position="361"/>
    </location>
</feature>
<evidence type="ECO:0000256" key="4">
    <source>
        <dbReference type="ARBA" id="ARBA00022833"/>
    </source>
</evidence>
<dbReference type="Proteomes" id="UP000504610">
    <property type="component" value="Chromosome 6"/>
</dbReference>
<dbReference type="AlphaFoldDB" id="A0A9W3BWT8"/>
<evidence type="ECO:0000313" key="8">
    <source>
        <dbReference type="Proteomes" id="UP000504610"/>
    </source>
</evidence>
<evidence type="ECO:0000256" key="6">
    <source>
        <dbReference type="SAM" id="MobiDB-lite"/>
    </source>
</evidence>
<dbReference type="PANTHER" id="PTHR47165:SF4">
    <property type="entry name" value="OS03G0429900 PROTEIN"/>
    <property type="match status" value="1"/>
</dbReference>
<comment type="similarity">
    <text evidence="1">Belongs to the replication factor A protein 1 family.</text>
</comment>
<evidence type="ECO:0000256" key="3">
    <source>
        <dbReference type="ARBA" id="ARBA00022771"/>
    </source>
</evidence>
<dbReference type="Pfam" id="PF08646">
    <property type="entry name" value="Rep_fac-A_C"/>
    <property type="match status" value="1"/>
</dbReference>
<keyword evidence="8" id="KW-1185">Reference proteome</keyword>
<protein>
    <submittedName>
        <fullName evidence="9">Uncharacterized protein LOC108850010</fullName>
    </submittedName>
</protein>
<dbReference type="Gene3D" id="2.40.50.140">
    <property type="entry name" value="Nucleic acid-binding proteins"/>
    <property type="match status" value="2"/>
</dbReference>
<dbReference type="PANTHER" id="PTHR47165">
    <property type="entry name" value="OS03G0429900 PROTEIN"/>
    <property type="match status" value="1"/>
</dbReference>
<evidence type="ECO:0000313" key="9">
    <source>
        <dbReference type="RefSeq" id="XP_056843732.1"/>
    </source>
</evidence>
<accession>A0A9W3BWT8</accession>
<evidence type="ECO:0000259" key="7">
    <source>
        <dbReference type="Pfam" id="PF08646"/>
    </source>
</evidence>
<reference evidence="8" key="1">
    <citation type="journal article" date="2019" name="Database">
        <title>The radish genome database (RadishGD): an integrated information resource for radish genomics.</title>
        <authorList>
            <person name="Yu H.J."/>
            <person name="Baek S."/>
            <person name="Lee Y.J."/>
            <person name="Cho A."/>
            <person name="Mun J.H."/>
        </authorList>
    </citation>
    <scope>NUCLEOTIDE SEQUENCE [LARGE SCALE GENOMIC DNA]</scope>
    <source>
        <strain evidence="8">cv. WK10039</strain>
    </source>
</reference>
<keyword evidence="5" id="KW-0238">DNA-binding</keyword>
<dbReference type="OrthoDB" id="1750565at2759"/>
<dbReference type="GeneID" id="108850010"/>